<feature type="transmembrane region" description="Helical" evidence="1">
    <location>
        <begin position="110"/>
        <end position="128"/>
    </location>
</feature>
<reference evidence="2 3" key="1">
    <citation type="submission" date="2015-07" db="EMBL/GenBank/DDBJ databases">
        <title>The genome of Pseudoloma neurophilia, a relevant intracellular parasite of the zebrafish.</title>
        <authorList>
            <person name="Ndikumana S."/>
            <person name="Pelin A."/>
            <person name="Sanders J."/>
            <person name="Corradi N."/>
        </authorList>
    </citation>
    <scope>NUCLEOTIDE SEQUENCE [LARGE SCALE GENOMIC DNA]</scope>
    <source>
        <strain evidence="2 3">MK1</strain>
    </source>
</reference>
<keyword evidence="1" id="KW-0812">Transmembrane</keyword>
<dbReference type="AlphaFoldDB" id="A0A0R0M3S0"/>
<dbReference type="VEuPathDB" id="MicrosporidiaDB:M153_3250008583"/>
<feature type="transmembrane region" description="Helical" evidence="1">
    <location>
        <begin position="253"/>
        <end position="271"/>
    </location>
</feature>
<accession>A0A0R0M3S0</accession>
<keyword evidence="3" id="KW-1185">Reference proteome</keyword>
<keyword evidence="1" id="KW-0472">Membrane</keyword>
<dbReference type="EMBL" id="LGUB01000110">
    <property type="protein sequence ID" value="KRH94238.1"/>
    <property type="molecule type" value="Genomic_DNA"/>
</dbReference>
<feature type="transmembrane region" description="Helical" evidence="1">
    <location>
        <begin position="196"/>
        <end position="217"/>
    </location>
</feature>
<sequence length="276" mass="31719">MNVLLLKIFTFCIFEIVLCVCELNIMKKSENIGTLIILRNICTLVISSTLTKNRKIKSLRIFLIAFGFAVAQLACFLSVKYLSAIMFAICNQSRIISVYILSNTFVKKDFKFLQIFAISIIVISNIVPSLKPENERNFSFIHLIALIVGNFFNSCSQTYFSVIKDKIVDQHSYIFTVSFYQLILSLPFFFLTYKTVYLTITQAILTLCLALSALTFTKIGFSITSTQRVLIKIATSMSTTLVYMIFFEQRQNLTELICYFVVYFGIFVYHIPQIYP</sequence>
<name>A0A0R0M3S0_9MICR</name>
<evidence type="ECO:0000313" key="3">
    <source>
        <dbReference type="Proteomes" id="UP000051530"/>
    </source>
</evidence>
<comment type="caution">
    <text evidence="2">The sequence shown here is derived from an EMBL/GenBank/DDBJ whole genome shotgun (WGS) entry which is preliminary data.</text>
</comment>
<feature type="transmembrane region" description="Helical" evidence="1">
    <location>
        <begin position="172"/>
        <end position="190"/>
    </location>
</feature>
<feature type="transmembrane region" description="Helical" evidence="1">
    <location>
        <begin position="62"/>
        <end position="89"/>
    </location>
</feature>
<proteinExistence type="predicted"/>
<dbReference type="InterPro" id="IPR037185">
    <property type="entry name" value="EmrE-like"/>
</dbReference>
<evidence type="ECO:0000313" key="2">
    <source>
        <dbReference type="EMBL" id="KRH94238.1"/>
    </source>
</evidence>
<evidence type="ECO:0000256" key="1">
    <source>
        <dbReference type="SAM" id="Phobius"/>
    </source>
</evidence>
<dbReference type="SUPFAM" id="SSF103481">
    <property type="entry name" value="Multidrug resistance efflux transporter EmrE"/>
    <property type="match status" value="1"/>
</dbReference>
<keyword evidence="1" id="KW-1133">Transmembrane helix</keyword>
<dbReference type="Proteomes" id="UP000051530">
    <property type="component" value="Unassembled WGS sequence"/>
</dbReference>
<protein>
    <submittedName>
        <fullName evidence="2">Uncharacterized protein</fullName>
    </submittedName>
</protein>
<feature type="transmembrane region" description="Helical" evidence="1">
    <location>
        <begin position="6"/>
        <end position="25"/>
    </location>
</feature>
<organism evidence="2 3">
    <name type="scientific">Pseudoloma neurophilia</name>
    <dbReference type="NCBI Taxonomy" id="146866"/>
    <lineage>
        <taxon>Eukaryota</taxon>
        <taxon>Fungi</taxon>
        <taxon>Fungi incertae sedis</taxon>
        <taxon>Microsporidia</taxon>
        <taxon>Pseudoloma</taxon>
    </lineage>
</organism>
<feature type="transmembrane region" description="Helical" evidence="1">
    <location>
        <begin position="140"/>
        <end position="160"/>
    </location>
</feature>
<gene>
    <name evidence="2" type="ORF">M153_3250008583</name>
</gene>